<dbReference type="EMBL" id="JAODAN010000009">
    <property type="protein sequence ID" value="KAK1921995.1"/>
    <property type="molecule type" value="Genomic_DNA"/>
</dbReference>
<keyword evidence="3" id="KW-0812">Transmembrane</keyword>
<feature type="compositionally biased region" description="Low complexity" evidence="6">
    <location>
        <begin position="280"/>
        <end position="289"/>
    </location>
</feature>
<evidence type="ECO:0000256" key="3">
    <source>
        <dbReference type="ARBA" id="ARBA00022692"/>
    </source>
</evidence>
<dbReference type="PANTHER" id="PTHR21659:SF85">
    <property type="entry name" value="EXPRESSED PROTEIN"/>
    <property type="match status" value="1"/>
</dbReference>
<keyword evidence="8" id="KW-1185">Reference proteome</keyword>
<comment type="subcellular location">
    <subcellularLocation>
        <location evidence="1">Membrane</location>
    </subcellularLocation>
</comment>
<feature type="compositionally biased region" description="Basic and acidic residues" evidence="6">
    <location>
        <begin position="193"/>
        <end position="205"/>
    </location>
</feature>
<evidence type="ECO:0000256" key="4">
    <source>
        <dbReference type="ARBA" id="ARBA00022989"/>
    </source>
</evidence>
<evidence type="ECO:0000256" key="5">
    <source>
        <dbReference type="ARBA" id="ARBA00023136"/>
    </source>
</evidence>
<dbReference type="Pfam" id="PF01679">
    <property type="entry name" value="Pmp3"/>
    <property type="match status" value="1"/>
</dbReference>
<dbReference type="GO" id="GO:0016020">
    <property type="term" value="C:membrane"/>
    <property type="evidence" value="ECO:0007669"/>
    <property type="project" value="UniProtKB-SubCell"/>
</dbReference>
<protein>
    <submittedName>
        <fullName evidence="7">Uncharacterized protein</fullName>
    </submittedName>
</protein>
<dbReference type="InterPro" id="IPR000612">
    <property type="entry name" value="PMP3"/>
</dbReference>
<evidence type="ECO:0000256" key="6">
    <source>
        <dbReference type="SAM" id="MobiDB-lite"/>
    </source>
</evidence>
<comment type="caution">
    <text evidence="7">The sequence shown here is derived from an EMBL/GenBank/DDBJ whole genome shotgun (WGS) entry which is preliminary data.</text>
</comment>
<accession>A0AAD9CUZ0</accession>
<dbReference type="Proteomes" id="UP001182556">
    <property type="component" value="Unassembled WGS sequence"/>
</dbReference>
<name>A0AAD9CUZ0_PAPLA</name>
<dbReference type="PANTHER" id="PTHR21659">
    <property type="entry name" value="HYDROPHOBIC PROTEIN RCI2 LOW TEMPERATURE AND SALT RESPONSIVE PROTEIN LTI6 -RELATED"/>
    <property type="match status" value="1"/>
</dbReference>
<reference evidence="7" key="1">
    <citation type="submission" date="2023-02" db="EMBL/GenBank/DDBJ databases">
        <title>Identification and recombinant expression of a fungal hydrolase from Papiliotrema laurentii that hydrolyzes apple cutin and clears colloidal polyester polyurethane.</title>
        <authorList>
            <consortium name="DOE Joint Genome Institute"/>
            <person name="Roman V.A."/>
            <person name="Bojanowski C."/>
            <person name="Crable B.R."/>
            <person name="Wagner D.N."/>
            <person name="Hung C.S."/>
            <person name="Nadeau L.J."/>
            <person name="Schratz L."/>
            <person name="Haridas S."/>
            <person name="Pangilinan J."/>
            <person name="Lipzen A."/>
            <person name="Na H."/>
            <person name="Yan M."/>
            <person name="Ng V."/>
            <person name="Grigoriev I.V."/>
            <person name="Spatafora J.W."/>
            <person name="Barlow D."/>
            <person name="Biffinger J."/>
            <person name="Kelley-Loughnane N."/>
            <person name="Varaljay V.A."/>
            <person name="Crookes-Goodson W.J."/>
        </authorList>
    </citation>
    <scope>NUCLEOTIDE SEQUENCE</scope>
    <source>
        <strain evidence="7">5307AH</strain>
    </source>
</reference>
<proteinExistence type="inferred from homology"/>
<dbReference type="AlphaFoldDB" id="A0AAD9CUZ0"/>
<evidence type="ECO:0000313" key="8">
    <source>
        <dbReference type="Proteomes" id="UP001182556"/>
    </source>
</evidence>
<feature type="compositionally biased region" description="Low complexity" evidence="6">
    <location>
        <begin position="246"/>
        <end position="256"/>
    </location>
</feature>
<keyword evidence="4" id="KW-1133">Transmembrane helix</keyword>
<feature type="compositionally biased region" description="Basic residues" evidence="6">
    <location>
        <begin position="235"/>
        <end position="245"/>
    </location>
</feature>
<feature type="region of interest" description="Disordered" evidence="6">
    <location>
        <begin position="116"/>
        <end position="300"/>
    </location>
</feature>
<evidence type="ECO:0000313" key="7">
    <source>
        <dbReference type="EMBL" id="KAK1921995.1"/>
    </source>
</evidence>
<organism evidence="7 8">
    <name type="scientific">Papiliotrema laurentii</name>
    <name type="common">Cryptococcus laurentii</name>
    <dbReference type="NCBI Taxonomy" id="5418"/>
    <lineage>
        <taxon>Eukaryota</taxon>
        <taxon>Fungi</taxon>
        <taxon>Dikarya</taxon>
        <taxon>Basidiomycota</taxon>
        <taxon>Agaricomycotina</taxon>
        <taxon>Tremellomycetes</taxon>
        <taxon>Tremellales</taxon>
        <taxon>Rhynchogastremaceae</taxon>
        <taxon>Papiliotrema</taxon>
    </lineage>
</organism>
<comment type="similarity">
    <text evidence="2">Belongs to the UPF0057 (PMP3) family.</text>
</comment>
<evidence type="ECO:0000256" key="2">
    <source>
        <dbReference type="ARBA" id="ARBA00009530"/>
    </source>
</evidence>
<gene>
    <name evidence="7" type="ORF">DB88DRAFT_496814</name>
</gene>
<feature type="compositionally biased region" description="Basic and acidic residues" evidence="6">
    <location>
        <begin position="290"/>
        <end position="300"/>
    </location>
</feature>
<sequence>MSMNHVLPKKIDLKPKKYHGFYVVLVLLGWLLPPLAIAARFGIGIDFFINVILTCCGYFPGHFHNFYCQNIRNNTNRGRTPKWALKAGLVNSDDRDRRARKNQWAKRFDERNAYSAHVGQSLEEGEEGENYVPVSEAEREREMRREREGLWRENEDTEYYNEDQAPNQRNWHYPANFEGAASGTGTRKFGKKNKGDRWERSRASRSDSTSSGSTYPPAASADDDVPEWGRDYGAKRRSSKSKRKTSNSNLRANDNGYGNGYGNGGAYADDVEREDGWGSGQAQGQQQPNKRGDDVFNHQF</sequence>
<feature type="compositionally biased region" description="Basic and acidic residues" evidence="6">
    <location>
        <begin position="136"/>
        <end position="154"/>
    </location>
</feature>
<evidence type="ECO:0000256" key="1">
    <source>
        <dbReference type="ARBA" id="ARBA00004370"/>
    </source>
</evidence>
<keyword evidence="5" id="KW-0472">Membrane</keyword>